<evidence type="ECO:0000256" key="1">
    <source>
        <dbReference type="SAM" id="SignalP"/>
    </source>
</evidence>
<dbReference type="EMBL" id="KN716372">
    <property type="protein sequence ID" value="KJH46037.1"/>
    <property type="molecule type" value="Genomic_DNA"/>
</dbReference>
<feature type="signal peptide" evidence="1">
    <location>
        <begin position="1"/>
        <end position="21"/>
    </location>
</feature>
<feature type="chain" id="PRO_5002335854" evidence="1">
    <location>
        <begin position="22"/>
        <end position="80"/>
    </location>
</feature>
<evidence type="ECO:0000313" key="2">
    <source>
        <dbReference type="EMBL" id="KJH46037.1"/>
    </source>
</evidence>
<dbReference type="Proteomes" id="UP000053766">
    <property type="component" value="Unassembled WGS sequence"/>
</dbReference>
<name>A0A0D8XQK8_DICVI</name>
<keyword evidence="1" id="KW-0732">Signal</keyword>
<dbReference type="AlphaFoldDB" id="A0A0D8XQK8"/>
<keyword evidence="3" id="KW-1185">Reference proteome</keyword>
<reference evidence="2 3" key="1">
    <citation type="submission" date="2013-11" db="EMBL/GenBank/DDBJ databases">
        <title>Draft genome of the bovine lungworm Dictyocaulus viviparus.</title>
        <authorList>
            <person name="Mitreva M."/>
        </authorList>
    </citation>
    <scope>NUCLEOTIDE SEQUENCE [LARGE SCALE GENOMIC DNA]</scope>
    <source>
        <strain evidence="2 3">HannoverDv2000</strain>
    </source>
</reference>
<protein>
    <submittedName>
        <fullName evidence="2">Uncharacterized protein</fullName>
    </submittedName>
</protein>
<reference evidence="3" key="2">
    <citation type="journal article" date="2016" name="Sci. Rep.">
        <title>Dictyocaulus viviparus genome, variome and transcriptome elucidate lungworm biology and support future intervention.</title>
        <authorList>
            <person name="McNulty S.N."/>
            <person name="Strube C."/>
            <person name="Rosa B.A."/>
            <person name="Martin J.C."/>
            <person name="Tyagi R."/>
            <person name="Choi Y.J."/>
            <person name="Wang Q."/>
            <person name="Hallsworth Pepin K."/>
            <person name="Zhang X."/>
            <person name="Ozersky P."/>
            <person name="Wilson R.K."/>
            <person name="Sternberg P.W."/>
            <person name="Gasser R.B."/>
            <person name="Mitreva M."/>
        </authorList>
    </citation>
    <scope>NUCLEOTIDE SEQUENCE [LARGE SCALE GENOMIC DNA]</scope>
    <source>
        <strain evidence="3">HannoverDv2000</strain>
    </source>
</reference>
<proteinExistence type="predicted"/>
<evidence type="ECO:0000313" key="3">
    <source>
        <dbReference type="Proteomes" id="UP000053766"/>
    </source>
</evidence>
<organism evidence="2 3">
    <name type="scientific">Dictyocaulus viviparus</name>
    <name type="common">Bovine lungworm</name>
    <dbReference type="NCBI Taxonomy" id="29172"/>
    <lineage>
        <taxon>Eukaryota</taxon>
        <taxon>Metazoa</taxon>
        <taxon>Ecdysozoa</taxon>
        <taxon>Nematoda</taxon>
        <taxon>Chromadorea</taxon>
        <taxon>Rhabditida</taxon>
        <taxon>Rhabditina</taxon>
        <taxon>Rhabditomorpha</taxon>
        <taxon>Strongyloidea</taxon>
        <taxon>Metastrongylidae</taxon>
        <taxon>Dictyocaulus</taxon>
    </lineage>
</organism>
<gene>
    <name evidence="2" type="ORF">DICVIV_07887</name>
</gene>
<accession>A0A0D8XQK8</accession>
<sequence length="80" mass="9592">MLRKVVICYLMMTCFVSIVHSMPFWMYSYYPCAPFLKPELCEKACKAKNKKYYGRCDKKECRCWVTLLPGRPNYPIFEND</sequence>